<name>F4QSQ4_9CAUL</name>
<gene>
    <name evidence="2" type="ORF">ABI_41970</name>
</gene>
<dbReference type="OrthoDB" id="7402611at2"/>
<dbReference type="AlphaFoldDB" id="F4QSQ4"/>
<evidence type="ECO:0008006" key="4">
    <source>
        <dbReference type="Google" id="ProtNLM"/>
    </source>
</evidence>
<feature type="transmembrane region" description="Helical" evidence="1">
    <location>
        <begin position="70"/>
        <end position="88"/>
    </location>
</feature>
<keyword evidence="1" id="KW-0472">Membrane</keyword>
<dbReference type="Proteomes" id="UP000006512">
    <property type="component" value="Unassembled WGS sequence"/>
</dbReference>
<keyword evidence="1" id="KW-1133">Transmembrane helix</keyword>
<feature type="transmembrane region" description="Helical" evidence="1">
    <location>
        <begin position="42"/>
        <end position="63"/>
    </location>
</feature>
<sequence>MKNEILSPQQGLILRLAVGLVFGLALGALYDQLDPVKNPPVLWMQIVVPVLTLGAFIIWASAAAMRRISLGVWSAIALGLIALIAWNSLAHGDTDQYNPFFLNLAFLIYPFLFIANELVSSGDQAGKPIAPYALYFDEAWKRGVQLALAGLFTIMFWGILWLGATLLGFIGFDWFKTMIQNEYFAWPASGLAIAAAVHLGDVQTKLMHAFRSLVLGVLSWLLPVITLIGVIFAVSLCFSGLEPLWRTKAATASLLAACIALVLLINAAYQQGDEERPVHVVLKWSARLACGLLLVFSVLAAYSLYLRIHQYGLTPERFLAGVGVFIAVLFGLGYAYAAVLPRGRWLATIETINISLAFVKVAVFLAVLTPLADPLRLSADSQASRLESGAVALDKFDWRVLRYETGTYGREALARLAKSGKTDAIRAKAKEALAWKDEDRWDHAVAEPVIMVKPEIQRLHIVSPGTALPTSFLEQAFTSDDWESICFKESKACDVLLLDMNDDGNAELLVLDNRRLRTIYEDAGRWKIAPIFFIVDSDDVTAFKAGKVKPSKPQWNDLDINGEVQTASR</sequence>
<feature type="transmembrane region" description="Helical" evidence="1">
    <location>
        <begin position="318"/>
        <end position="340"/>
    </location>
</feature>
<keyword evidence="1" id="KW-0812">Transmembrane</keyword>
<feature type="transmembrane region" description="Helical" evidence="1">
    <location>
        <begin position="247"/>
        <end position="267"/>
    </location>
</feature>
<dbReference type="eggNOG" id="COG0474">
    <property type="taxonomic scope" value="Bacteria"/>
</dbReference>
<dbReference type="HOGENOM" id="CLU_030637_1_0_5"/>
<feature type="transmembrane region" description="Helical" evidence="1">
    <location>
        <begin position="288"/>
        <end position="306"/>
    </location>
</feature>
<evidence type="ECO:0000313" key="2">
    <source>
        <dbReference type="EMBL" id="EGF89774.1"/>
    </source>
</evidence>
<evidence type="ECO:0000256" key="1">
    <source>
        <dbReference type="SAM" id="Phobius"/>
    </source>
</evidence>
<evidence type="ECO:0000313" key="3">
    <source>
        <dbReference type="Proteomes" id="UP000006512"/>
    </source>
</evidence>
<keyword evidence="3" id="KW-1185">Reference proteome</keyword>
<proteinExistence type="predicted"/>
<accession>F4QSQ4</accession>
<dbReference type="InterPro" id="IPR025291">
    <property type="entry name" value="DUF4153"/>
</dbReference>
<feature type="transmembrane region" description="Helical" evidence="1">
    <location>
        <begin position="12"/>
        <end position="30"/>
    </location>
</feature>
<protein>
    <recommendedName>
        <fullName evidence="4">DUF4153 domain-containing protein</fullName>
    </recommendedName>
</protein>
<reference evidence="3" key="1">
    <citation type="submission" date="2011-03" db="EMBL/GenBank/DDBJ databases">
        <title>Draft genome sequence of Brevundimonas diminuta.</title>
        <authorList>
            <person name="Brown P.J.B."/>
            <person name="Buechlein A."/>
            <person name="Hemmerich C."/>
            <person name="Brun Y.V."/>
        </authorList>
    </citation>
    <scope>NUCLEOTIDE SEQUENCE [LARGE SCALE GENOMIC DNA]</scope>
    <source>
        <strain evidence="3">C19</strain>
    </source>
</reference>
<feature type="transmembrane region" description="Helical" evidence="1">
    <location>
        <begin position="100"/>
        <end position="119"/>
    </location>
</feature>
<dbReference type="EMBL" id="GL883080">
    <property type="protein sequence ID" value="EGF89774.1"/>
    <property type="molecule type" value="Genomic_DNA"/>
</dbReference>
<feature type="transmembrane region" description="Helical" evidence="1">
    <location>
        <begin position="183"/>
        <end position="201"/>
    </location>
</feature>
<dbReference type="RefSeq" id="WP_006274970.1">
    <property type="nucleotide sequence ID" value="NZ_GL883080.1"/>
</dbReference>
<feature type="transmembrane region" description="Helical" evidence="1">
    <location>
        <begin position="213"/>
        <end position="241"/>
    </location>
</feature>
<dbReference type="STRING" id="715226.ABI_41970"/>
<dbReference type="Pfam" id="PF13687">
    <property type="entry name" value="DUF4153"/>
    <property type="match status" value="1"/>
</dbReference>
<feature type="transmembrane region" description="Helical" evidence="1">
    <location>
        <begin position="146"/>
        <end position="171"/>
    </location>
</feature>
<organism evidence="2 3">
    <name type="scientific">Asticcacaulis biprosthecium C19</name>
    <dbReference type="NCBI Taxonomy" id="715226"/>
    <lineage>
        <taxon>Bacteria</taxon>
        <taxon>Pseudomonadati</taxon>
        <taxon>Pseudomonadota</taxon>
        <taxon>Alphaproteobacteria</taxon>
        <taxon>Caulobacterales</taxon>
        <taxon>Caulobacteraceae</taxon>
        <taxon>Asticcacaulis</taxon>
    </lineage>
</organism>
<feature type="transmembrane region" description="Helical" evidence="1">
    <location>
        <begin position="352"/>
        <end position="372"/>
    </location>
</feature>